<keyword evidence="1" id="KW-0880">Kelch repeat</keyword>
<dbReference type="SUPFAM" id="SSF117281">
    <property type="entry name" value="Kelch motif"/>
    <property type="match status" value="1"/>
</dbReference>
<organism evidence="4 5">
    <name type="scientific">Lottia gigantea</name>
    <name type="common">Giant owl limpet</name>
    <dbReference type="NCBI Taxonomy" id="225164"/>
    <lineage>
        <taxon>Eukaryota</taxon>
        <taxon>Metazoa</taxon>
        <taxon>Spiralia</taxon>
        <taxon>Lophotrochozoa</taxon>
        <taxon>Mollusca</taxon>
        <taxon>Gastropoda</taxon>
        <taxon>Patellogastropoda</taxon>
        <taxon>Lottioidea</taxon>
        <taxon>Lottiidae</taxon>
        <taxon>Lottia</taxon>
    </lineage>
</organism>
<dbReference type="InterPro" id="IPR011333">
    <property type="entry name" value="SKP1/BTB/POZ_sf"/>
</dbReference>
<dbReference type="HOGENOM" id="CLU_004253_14_5_1"/>
<sequence length="467" mass="51845">LSSMETNDVANGSHRLEITSGISELWRKRLFTDLVLVVDGKYLRCHRFVLAAISPYFHGRLFNGQRESVTEKLFVNAASVKIVHQVLDFIYTGSCKLTAKNSEELLKTASLFGIKSLRDKCDTFLSDSVGMNNCLKMMKLATETKALKLESKSRSAILNNFITLYQTTAFKALSASDVISLIQDNDLRVPNEDVVCDAVLSWANSDPKLRKSALADIFKHIRLPHVQQHYMKYVLGNNELVKENVDCKDIIDEAKTIHQDPGRRHEVNLPRLEYRNDARMDDVIVILGGTASGGAKNHLRQNVSGFNMSLRKWFPLAPLPYGYDSGTTACVCGNDIYISGGGGSRQGLTLYESCVNTWHICAPMLVGKRGHAMVGFGSSLFILGGVIGQSDDGHLRVTTSVEEYDMKGNDWKKCGNLNEAVWGMSCAVHDGKIFLFGGYKDRHHSTQTIQIYDPATNSSINIGRLPI</sequence>
<dbReference type="InterPro" id="IPR015915">
    <property type="entry name" value="Kelch-typ_b-propeller"/>
</dbReference>
<dbReference type="Gene3D" id="2.120.10.80">
    <property type="entry name" value="Kelch-type beta propeller"/>
    <property type="match status" value="1"/>
</dbReference>
<gene>
    <name evidence="4" type="ORF">LOTGIDRAFT_82889</name>
</gene>
<feature type="non-terminal residue" evidence="4">
    <location>
        <position position="467"/>
    </location>
</feature>
<keyword evidence="5" id="KW-1185">Reference proteome</keyword>
<dbReference type="Gene3D" id="3.30.710.10">
    <property type="entry name" value="Potassium Channel Kv1.1, Chain A"/>
    <property type="match status" value="1"/>
</dbReference>
<accession>V4B5W4</accession>
<dbReference type="RefSeq" id="XP_009048096.1">
    <property type="nucleotide sequence ID" value="XM_009049848.1"/>
</dbReference>
<dbReference type="SUPFAM" id="SSF54695">
    <property type="entry name" value="POZ domain"/>
    <property type="match status" value="1"/>
</dbReference>
<name>V4B5W4_LOTGI</name>
<evidence type="ECO:0000313" key="4">
    <source>
        <dbReference type="EMBL" id="ESP01462.1"/>
    </source>
</evidence>
<evidence type="ECO:0000313" key="5">
    <source>
        <dbReference type="Proteomes" id="UP000030746"/>
    </source>
</evidence>
<evidence type="ECO:0000259" key="3">
    <source>
        <dbReference type="PROSITE" id="PS50097"/>
    </source>
</evidence>
<dbReference type="SMART" id="SM00875">
    <property type="entry name" value="BACK"/>
    <property type="match status" value="1"/>
</dbReference>
<evidence type="ECO:0000256" key="2">
    <source>
        <dbReference type="ARBA" id="ARBA00022737"/>
    </source>
</evidence>
<dbReference type="FunFam" id="1.25.40.420:FF:000001">
    <property type="entry name" value="Kelch-like family member 12"/>
    <property type="match status" value="1"/>
</dbReference>
<dbReference type="SMART" id="SM00225">
    <property type="entry name" value="BTB"/>
    <property type="match status" value="1"/>
</dbReference>
<dbReference type="OMA" id="PVWGFAC"/>
<protein>
    <recommendedName>
        <fullName evidence="3">BTB domain-containing protein</fullName>
    </recommendedName>
</protein>
<dbReference type="PANTHER" id="PTHR45632">
    <property type="entry name" value="LD33804P"/>
    <property type="match status" value="1"/>
</dbReference>
<dbReference type="InterPro" id="IPR000210">
    <property type="entry name" value="BTB/POZ_dom"/>
</dbReference>
<dbReference type="Pfam" id="PF00651">
    <property type="entry name" value="BTB"/>
    <property type="match status" value="1"/>
</dbReference>
<dbReference type="Pfam" id="PF01344">
    <property type="entry name" value="Kelch_1"/>
    <property type="match status" value="2"/>
</dbReference>
<dbReference type="KEGG" id="lgi:LOTGIDRAFT_82889"/>
<evidence type="ECO:0000256" key="1">
    <source>
        <dbReference type="ARBA" id="ARBA00022441"/>
    </source>
</evidence>
<dbReference type="CTD" id="20252549"/>
<reference evidence="4 5" key="1">
    <citation type="journal article" date="2013" name="Nature">
        <title>Insights into bilaterian evolution from three spiralian genomes.</title>
        <authorList>
            <person name="Simakov O."/>
            <person name="Marletaz F."/>
            <person name="Cho S.J."/>
            <person name="Edsinger-Gonzales E."/>
            <person name="Havlak P."/>
            <person name="Hellsten U."/>
            <person name="Kuo D.H."/>
            <person name="Larsson T."/>
            <person name="Lv J."/>
            <person name="Arendt D."/>
            <person name="Savage R."/>
            <person name="Osoegawa K."/>
            <person name="de Jong P."/>
            <person name="Grimwood J."/>
            <person name="Chapman J.A."/>
            <person name="Shapiro H."/>
            <person name="Aerts A."/>
            <person name="Otillar R.P."/>
            <person name="Terry A.Y."/>
            <person name="Boore J.L."/>
            <person name="Grigoriev I.V."/>
            <person name="Lindberg D.R."/>
            <person name="Seaver E.C."/>
            <person name="Weisblat D.A."/>
            <person name="Putnam N.H."/>
            <person name="Rokhsar D.S."/>
        </authorList>
    </citation>
    <scope>NUCLEOTIDE SEQUENCE [LARGE SCALE GENOMIC DNA]</scope>
</reference>
<feature type="domain" description="BTB" evidence="3">
    <location>
        <begin position="32"/>
        <end position="99"/>
    </location>
</feature>
<dbReference type="AlphaFoldDB" id="V4B5W4"/>
<dbReference type="OrthoDB" id="6104796at2759"/>
<dbReference type="SMART" id="SM00612">
    <property type="entry name" value="Kelch"/>
    <property type="match status" value="3"/>
</dbReference>
<proteinExistence type="predicted"/>
<dbReference type="PROSITE" id="PS50097">
    <property type="entry name" value="BTB"/>
    <property type="match status" value="1"/>
</dbReference>
<dbReference type="Pfam" id="PF07707">
    <property type="entry name" value="BACK"/>
    <property type="match status" value="1"/>
</dbReference>
<dbReference type="InterPro" id="IPR011705">
    <property type="entry name" value="BACK"/>
</dbReference>
<keyword evidence="2" id="KW-0677">Repeat</keyword>
<dbReference type="InterPro" id="IPR006652">
    <property type="entry name" value="Kelch_1"/>
</dbReference>
<dbReference type="Gene3D" id="1.25.40.420">
    <property type="match status" value="1"/>
</dbReference>
<dbReference type="Proteomes" id="UP000030746">
    <property type="component" value="Unassembled WGS sequence"/>
</dbReference>
<dbReference type="EMBL" id="KB200521">
    <property type="protein sequence ID" value="ESP01462.1"/>
    <property type="molecule type" value="Genomic_DNA"/>
</dbReference>
<feature type="non-terminal residue" evidence="4">
    <location>
        <position position="1"/>
    </location>
</feature>
<dbReference type="GeneID" id="20252549"/>